<sequence>MALPNLRRIFASFRTEKEERGYSRTAFFNLIGFLGTCVVFSLIAQKISGSKSITAY</sequence>
<dbReference type="GO" id="GO:0007008">
    <property type="term" value="P:outer mitochondrial membrane organization"/>
    <property type="evidence" value="ECO:0007669"/>
    <property type="project" value="InterPro"/>
</dbReference>
<organism evidence="2 3">
    <name type="scientific">Geotrichum candidum</name>
    <name type="common">Oospora lactis</name>
    <name type="synonym">Dipodascus geotrichum</name>
    <dbReference type="NCBI Taxonomy" id="1173061"/>
    <lineage>
        <taxon>Eukaryota</taxon>
        <taxon>Fungi</taxon>
        <taxon>Dikarya</taxon>
        <taxon>Ascomycota</taxon>
        <taxon>Saccharomycotina</taxon>
        <taxon>Dipodascomycetes</taxon>
        <taxon>Dipodascales</taxon>
        <taxon>Dipodascaceae</taxon>
        <taxon>Geotrichum</taxon>
    </lineage>
</organism>
<dbReference type="AlphaFoldDB" id="A0A0J9X6V2"/>
<keyword evidence="1" id="KW-1133">Transmembrane helix</keyword>
<reference evidence="2" key="1">
    <citation type="submission" date="2014-03" db="EMBL/GenBank/DDBJ databases">
        <authorList>
            <person name="Casaregola S."/>
        </authorList>
    </citation>
    <scope>NUCLEOTIDE SEQUENCE [LARGE SCALE GENOMIC DNA]</scope>
    <source>
        <strain evidence="2">CLIB 918</strain>
    </source>
</reference>
<evidence type="ECO:0000313" key="2">
    <source>
        <dbReference type="EMBL" id="CDO52866.1"/>
    </source>
</evidence>
<dbReference type="InterPro" id="IPR035195">
    <property type="entry name" value="Emr1"/>
</dbReference>
<dbReference type="OrthoDB" id="2122015at2759"/>
<keyword evidence="1" id="KW-0472">Membrane</keyword>
<keyword evidence="1" id="KW-0812">Transmembrane</keyword>
<accession>A0A0J9X6V2</accession>
<dbReference type="Pfam" id="PF17237">
    <property type="entry name" value="Emr1"/>
    <property type="match status" value="1"/>
</dbReference>
<keyword evidence="3" id="KW-1185">Reference proteome</keyword>
<protein>
    <submittedName>
        <fullName evidence="2">Uncharacterized protein</fullName>
    </submittedName>
</protein>
<name>A0A0J9X6V2_GEOCN</name>
<proteinExistence type="predicted"/>
<dbReference type="GO" id="GO:0005739">
    <property type="term" value="C:mitochondrion"/>
    <property type="evidence" value="ECO:0007669"/>
    <property type="project" value="GOC"/>
</dbReference>
<dbReference type="Proteomes" id="UP000242525">
    <property type="component" value="Unassembled WGS sequence"/>
</dbReference>
<comment type="caution">
    <text evidence="2">The sequence shown here is derived from an EMBL/GenBank/DDBJ whole genome shotgun (WGS) entry which is preliminary data.</text>
</comment>
<gene>
    <name evidence="2" type="ORF">BN980_GECA04s00697g</name>
</gene>
<feature type="transmembrane region" description="Helical" evidence="1">
    <location>
        <begin position="26"/>
        <end position="44"/>
    </location>
</feature>
<dbReference type="EMBL" id="CCBN010000004">
    <property type="protein sequence ID" value="CDO52866.1"/>
    <property type="molecule type" value="Genomic_DNA"/>
</dbReference>
<evidence type="ECO:0000256" key="1">
    <source>
        <dbReference type="SAM" id="Phobius"/>
    </source>
</evidence>
<evidence type="ECO:0000313" key="3">
    <source>
        <dbReference type="Proteomes" id="UP000242525"/>
    </source>
</evidence>
<dbReference type="STRING" id="1173061.A0A0J9X6V2"/>